<dbReference type="GO" id="GO:0005829">
    <property type="term" value="C:cytosol"/>
    <property type="evidence" value="ECO:0007669"/>
    <property type="project" value="TreeGrafter"/>
</dbReference>
<dbReference type="GO" id="GO:0140662">
    <property type="term" value="F:ATP-dependent protein folding chaperone"/>
    <property type="evidence" value="ECO:0007669"/>
    <property type="project" value="InterPro"/>
</dbReference>
<keyword evidence="4" id="KW-0067">ATP-binding</keyword>
<dbReference type="InterPro" id="IPR043129">
    <property type="entry name" value="ATPase_NBD"/>
</dbReference>
<protein>
    <submittedName>
        <fullName evidence="8">Uncharacterized protein</fullName>
    </submittedName>
</protein>
<dbReference type="Gene3D" id="1.25.40.10">
    <property type="entry name" value="Tetratricopeptide repeat domain"/>
    <property type="match status" value="1"/>
</dbReference>
<evidence type="ECO:0000256" key="3">
    <source>
        <dbReference type="ARBA" id="ARBA00022803"/>
    </source>
</evidence>
<dbReference type="SMART" id="SM00028">
    <property type="entry name" value="TPR"/>
    <property type="match status" value="3"/>
</dbReference>
<evidence type="ECO:0000256" key="2">
    <source>
        <dbReference type="ARBA" id="ARBA00022741"/>
    </source>
</evidence>
<dbReference type="InterPro" id="IPR011990">
    <property type="entry name" value="TPR-like_helical_dom_sf"/>
</dbReference>
<evidence type="ECO:0000313" key="8">
    <source>
        <dbReference type="EMBL" id="CAE0440905.1"/>
    </source>
</evidence>
<dbReference type="Pfam" id="PF07719">
    <property type="entry name" value="TPR_2"/>
    <property type="match status" value="1"/>
</dbReference>
<sequence>MTTEDENGTGQQQNEVVDPPTSQNEAQAPEVPQSVAETKENSDSSPAFVLGVDFGTDTAVIACASLKTIKPEILRNDISNQKTPVTIAFQGNERAFGDLAVQVATANKDSTISGVLRALGCKSVDDFKASTPFCTGRVEETENGLAFKVDYNGDELLLHPEQVMASFLAKFRKFANSKIKDGKVAASIVIPDCFTDDQRAAVRTASEISGVNVVQVIDRSAAIALNYGTKKSEEVLGDACVMYADIGHGYVTVSVYQWKGKTATKLAQQTVSDIGSAIIDEAIFDELNKICESKYGQKLAKNSKGAIRLRAVCRKLKETLSGVSEAAATCENLIDGQDICFTFTREKLEQACTEAKEKMLTLVKQVKESLKDDVKVSSCELVGGGFRVPWVKNAITEILGEDVPLSYTMDSMAAASMGATFAAARLFEPTGGIRRPAFDNLAKIEGDDGIYSLDSLPHSMEEERLLISKKLQQQLEDADRNAAEMKEARNKLEAFIFETRSAATSGGKFSELIKNDECVSFLNAAEEWLYDYENGGAKDDVTKDDFVNKYNALIQELEPSCSDYRKALEEERMKKEKELEEGAAKAAAELEASGGKDDHDFRKLSKPDRMKKVIMNKDEGTSLFKDGNFEPASLRYKRSLQHCDKFFDLSEEDKKEIEDIKLSLHLNIAMCHIKLEAWEFALKHIDEALKIDPESCKALYRRALVLEKQKDFDKAKNDLLKAQKISPDDKAVIRLMERVNIQIKRQDAKAKKMAQKMFG</sequence>
<dbReference type="PRINTS" id="PR00301">
    <property type="entry name" value="HEATSHOCK70"/>
</dbReference>
<dbReference type="InterPro" id="IPR013126">
    <property type="entry name" value="Hsp_70_fam"/>
</dbReference>
<feature type="coiled-coil region" evidence="6">
    <location>
        <begin position="468"/>
        <end position="495"/>
    </location>
</feature>
<dbReference type="GO" id="GO:0005634">
    <property type="term" value="C:nucleus"/>
    <property type="evidence" value="ECO:0007669"/>
    <property type="project" value="TreeGrafter"/>
</dbReference>
<dbReference type="Gene3D" id="1.20.1270.10">
    <property type="match status" value="1"/>
</dbReference>
<feature type="compositionally biased region" description="Polar residues" evidence="7">
    <location>
        <begin position="8"/>
        <end position="26"/>
    </location>
</feature>
<evidence type="ECO:0000256" key="6">
    <source>
        <dbReference type="SAM" id="Coils"/>
    </source>
</evidence>
<dbReference type="InterPro" id="IPR019734">
    <property type="entry name" value="TPR_rpt"/>
</dbReference>
<feature type="region of interest" description="Disordered" evidence="7">
    <location>
        <begin position="1"/>
        <end position="42"/>
    </location>
</feature>
<evidence type="ECO:0000256" key="5">
    <source>
        <dbReference type="PROSITE-ProRule" id="PRU00339"/>
    </source>
</evidence>
<dbReference type="Gene3D" id="3.30.30.30">
    <property type="match status" value="1"/>
</dbReference>
<accession>A0A7S3UYH0</accession>
<dbReference type="EMBL" id="HBIN01014585">
    <property type="protein sequence ID" value="CAE0440905.1"/>
    <property type="molecule type" value="Transcribed_RNA"/>
</dbReference>
<reference evidence="8" key="1">
    <citation type="submission" date="2021-01" db="EMBL/GenBank/DDBJ databases">
        <authorList>
            <person name="Corre E."/>
            <person name="Pelletier E."/>
            <person name="Niang G."/>
            <person name="Scheremetjew M."/>
            <person name="Finn R."/>
            <person name="Kale V."/>
            <person name="Holt S."/>
            <person name="Cochrane G."/>
            <person name="Meng A."/>
            <person name="Brown T."/>
            <person name="Cohen L."/>
        </authorList>
    </citation>
    <scope>NUCLEOTIDE SEQUENCE</scope>
    <source>
        <strain evidence="8">GSBS06</strain>
    </source>
</reference>
<dbReference type="GO" id="GO:0005524">
    <property type="term" value="F:ATP binding"/>
    <property type="evidence" value="ECO:0007669"/>
    <property type="project" value="UniProtKB-KW"/>
</dbReference>
<proteinExistence type="predicted"/>
<name>A0A7S3UYH0_9STRA</name>
<dbReference type="Gene3D" id="3.30.420.40">
    <property type="match status" value="2"/>
</dbReference>
<dbReference type="PANTHER" id="PTHR45639:SF28">
    <property type="entry name" value="HEAT SHOCK PROTEIN-LIKE PROTEIN"/>
    <property type="match status" value="1"/>
</dbReference>
<evidence type="ECO:0000256" key="4">
    <source>
        <dbReference type="ARBA" id="ARBA00022840"/>
    </source>
</evidence>
<dbReference type="InterPro" id="IPR013105">
    <property type="entry name" value="TPR_2"/>
</dbReference>
<dbReference type="SUPFAM" id="SSF53067">
    <property type="entry name" value="Actin-like ATPase domain"/>
    <property type="match status" value="2"/>
</dbReference>
<gene>
    <name evidence="8" type="ORF">ASTO00021_LOCUS11039</name>
</gene>
<feature type="repeat" description="TPR" evidence="5">
    <location>
        <begin position="696"/>
        <end position="729"/>
    </location>
</feature>
<dbReference type="AlphaFoldDB" id="A0A7S3UYH0"/>
<dbReference type="SUPFAM" id="SSF48452">
    <property type="entry name" value="TPR-like"/>
    <property type="match status" value="1"/>
</dbReference>
<keyword evidence="6" id="KW-0175">Coiled coil</keyword>
<dbReference type="InterPro" id="IPR029048">
    <property type="entry name" value="HSP70_C_sf"/>
</dbReference>
<dbReference type="PANTHER" id="PTHR45639">
    <property type="entry name" value="HSC70CB, ISOFORM G-RELATED"/>
    <property type="match status" value="1"/>
</dbReference>
<dbReference type="Pfam" id="PF00012">
    <property type="entry name" value="HSP70"/>
    <property type="match status" value="1"/>
</dbReference>
<dbReference type="PROSITE" id="PS50005">
    <property type="entry name" value="TPR"/>
    <property type="match status" value="2"/>
</dbReference>
<dbReference type="Gene3D" id="3.90.640.10">
    <property type="entry name" value="Actin, Chain A, domain 4"/>
    <property type="match status" value="1"/>
</dbReference>
<keyword evidence="3 5" id="KW-0802">TPR repeat</keyword>
<dbReference type="SUPFAM" id="SSF100934">
    <property type="entry name" value="Heat shock protein 70kD (HSP70), C-terminal subdomain"/>
    <property type="match status" value="1"/>
</dbReference>
<organism evidence="8">
    <name type="scientific">Aplanochytrium stocchinoi</name>
    <dbReference type="NCBI Taxonomy" id="215587"/>
    <lineage>
        <taxon>Eukaryota</taxon>
        <taxon>Sar</taxon>
        <taxon>Stramenopiles</taxon>
        <taxon>Bigyra</taxon>
        <taxon>Labyrinthulomycetes</taxon>
        <taxon>Thraustochytrida</taxon>
        <taxon>Thraustochytriidae</taxon>
        <taxon>Aplanochytrium</taxon>
    </lineage>
</organism>
<keyword evidence="1" id="KW-0677">Repeat</keyword>
<keyword evidence="2" id="KW-0547">Nucleotide-binding</keyword>
<evidence type="ECO:0000256" key="7">
    <source>
        <dbReference type="SAM" id="MobiDB-lite"/>
    </source>
</evidence>
<evidence type="ECO:0000256" key="1">
    <source>
        <dbReference type="ARBA" id="ARBA00022737"/>
    </source>
</evidence>
<feature type="repeat" description="TPR" evidence="5">
    <location>
        <begin position="662"/>
        <end position="695"/>
    </location>
</feature>